<reference evidence="3" key="1">
    <citation type="submission" date="2016-05" db="EMBL/GenBank/DDBJ databases">
        <authorList>
            <person name="Naeem Raeece"/>
        </authorList>
    </citation>
    <scope>NUCLEOTIDE SEQUENCE [LARGE SCALE GENOMIC DNA]</scope>
</reference>
<proteinExistence type="predicted"/>
<evidence type="ECO:0000313" key="3">
    <source>
        <dbReference type="Proteomes" id="UP000078546"/>
    </source>
</evidence>
<evidence type="ECO:0000256" key="1">
    <source>
        <dbReference type="SAM" id="Phobius"/>
    </source>
</evidence>
<protein>
    <submittedName>
        <fullName evidence="2">PIR Superfamily Protein</fullName>
    </submittedName>
</protein>
<dbReference type="AlphaFoldDB" id="A0A1A8XAD0"/>
<keyword evidence="1" id="KW-0812">Transmembrane</keyword>
<name>A0A1A8XAD0_PLAOA</name>
<sequence length="357" mass="41757">MPNCNEDITSSEILKCNFFNDSKFESIREEFSKICDDNFDNQKCCTEPQDNLECCSIVADKIKELKRKFNEILQSYQVEKNSISSYRNDEDVKKQCLCLKNSFYNKVINVVKEKTNAYELLKRYNCDIMDKTNDFPSTLCTFRNLNIREMERIKTIYDFYLYYYSNIKDLTVGQKLDKPPNGFKKGFYEHCNSIIECLHDTSKSEYCEEFKEYNNKYNAFRIFLKSLILYPKKIDGSDCDNGCVLAESLLKGQYLLELKEEIKKIRSGYRSTNSQTTAITVVSLVIATVMGVFLISYYFFGITPSELWSRIRKQKNKETHASLDDETESSSLFTSENIENNSKRKGYSISYKSVKYS</sequence>
<gene>
    <name evidence="2" type="ORF">POVCU1_067990</name>
</gene>
<dbReference type="EMBL" id="FLQV01002595">
    <property type="protein sequence ID" value="SBT01586.1"/>
    <property type="molecule type" value="Genomic_DNA"/>
</dbReference>
<evidence type="ECO:0000313" key="2">
    <source>
        <dbReference type="EMBL" id="SBT01586.1"/>
    </source>
</evidence>
<keyword evidence="1" id="KW-0472">Membrane</keyword>
<feature type="transmembrane region" description="Helical" evidence="1">
    <location>
        <begin position="278"/>
        <end position="300"/>
    </location>
</feature>
<keyword evidence="1" id="KW-1133">Transmembrane helix</keyword>
<accession>A0A1A8XAD0</accession>
<organism evidence="2 3">
    <name type="scientific">Plasmodium ovale curtisi</name>
    <dbReference type="NCBI Taxonomy" id="864141"/>
    <lineage>
        <taxon>Eukaryota</taxon>
        <taxon>Sar</taxon>
        <taxon>Alveolata</taxon>
        <taxon>Apicomplexa</taxon>
        <taxon>Aconoidasida</taxon>
        <taxon>Haemosporida</taxon>
        <taxon>Plasmodiidae</taxon>
        <taxon>Plasmodium</taxon>
        <taxon>Plasmodium (Plasmodium)</taxon>
    </lineage>
</organism>
<dbReference type="Proteomes" id="UP000078546">
    <property type="component" value="Unassembled WGS sequence"/>
</dbReference>